<dbReference type="AlphaFoldDB" id="A0A1I4R9N7"/>
<keyword evidence="2" id="KW-1185">Reference proteome</keyword>
<proteinExistence type="predicted"/>
<evidence type="ECO:0000313" key="2">
    <source>
        <dbReference type="Proteomes" id="UP000199470"/>
    </source>
</evidence>
<accession>A0A1I4R9N7</accession>
<evidence type="ECO:0000313" key="1">
    <source>
        <dbReference type="EMBL" id="SFM48603.1"/>
    </source>
</evidence>
<reference evidence="1 2" key="1">
    <citation type="submission" date="2016-10" db="EMBL/GenBank/DDBJ databases">
        <authorList>
            <person name="de Groot N.N."/>
        </authorList>
    </citation>
    <scope>NUCLEOTIDE SEQUENCE [LARGE SCALE GENOMIC DNA]</scope>
    <source>
        <strain evidence="1 2">ATCC 43154</strain>
    </source>
</reference>
<gene>
    <name evidence="1" type="ORF">SAMN02982985_04252</name>
</gene>
<dbReference type="OrthoDB" id="8812527at2"/>
<sequence>MKSIIQILNVVKVAGRSKKTGNDYDMRMAQCIVQKVNPDTGVIEPLIGELVLPERFKDTPPGTYDVEFEVSISQDKRIGAQVYSIVPAGANRPAQPGKDMKAAA</sequence>
<organism evidence="1 2">
    <name type="scientific">Rugamonas rubra</name>
    <dbReference type="NCBI Taxonomy" id="758825"/>
    <lineage>
        <taxon>Bacteria</taxon>
        <taxon>Pseudomonadati</taxon>
        <taxon>Pseudomonadota</taxon>
        <taxon>Betaproteobacteria</taxon>
        <taxon>Burkholderiales</taxon>
        <taxon>Oxalobacteraceae</taxon>
        <taxon>Telluria group</taxon>
        <taxon>Rugamonas</taxon>
    </lineage>
</organism>
<dbReference type="EMBL" id="FOTW01000021">
    <property type="protein sequence ID" value="SFM48603.1"/>
    <property type="molecule type" value="Genomic_DNA"/>
</dbReference>
<dbReference type="Proteomes" id="UP000199470">
    <property type="component" value="Unassembled WGS sequence"/>
</dbReference>
<name>A0A1I4R9N7_9BURK</name>
<evidence type="ECO:0008006" key="3">
    <source>
        <dbReference type="Google" id="ProtNLM"/>
    </source>
</evidence>
<dbReference type="RefSeq" id="WP_093389702.1">
    <property type="nucleotide sequence ID" value="NZ_FOTW01000021.1"/>
</dbReference>
<protein>
    <recommendedName>
        <fullName evidence="3">Single-stranded DNA-binding protein</fullName>
    </recommendedName>
</protein>